<keyword evidence="2" id="KW-0805">Transcription regulation</keyword>
<evidence type="ECO:0000256" key="1">
    <source>
        <dbReference type="ARBA" id="ARBA00004496"/>
    </source>
</evidence>
<accession>A0A9W5YG86</accession>
<comment type="caution">
    <text evidence="9">The sequence shown here is derived from an EMBL/GenBank/DDBJ whole genome shotgun (WGS) entry which is preliminary data.</text>
</comment>
<dbReference type="InterPro" id="IPR036390">
    <property type="entry name" value="WH_DNA-bd_sf"/>
</dbReference>
<evidence type="ECO:0000256" key="3">
    <source>
        <dbReference type="ARBA" id="ARBA00023125"/>
    </source>
</evidence>
<gene>
    <name evidence="9" type="ORF">SH1V18_47260</name>
</gene>
<keyword evidence="10" id="KW-1185">Reference proteome</keyword>
<organism evidence="9 10">
    <name type="scientific">Vallitalea longa</name>
    <dbReference type="NCBI Taxonomy" id="2936439"/>
    <lineage>
        <taxon>Bacteria</taxon>
        <taxon>Bacillati</taxon>
        <taxon>Bacillota</taxon>
        <taxon>Clostridia</taxon>
        <taxon>Lachnospirales</taxon>
        <taxon>Vallitaleaceae</taxon>
        <taxon>Vallitalea</taxon>
    </lineage>
</organism>
<keyword evidence="4" id="KW-0804">Transcription</keyword>
<evidence type="ECO:0000256" key="6">
    <source>
        <dbReference type="ARBA" id="ARBA00047188"/>
    </source>
</evidence>
<dbReference type="AlphaFoldDB" id="A0A9W5YG86"/>
<comment type="similarity">
    <text evidence="5">Belongs to the SarZ family.</text>
</comment>
<evidence type="ECO:0000313" key="10">
    <source>
        <dbReference type="Proteomes" id="UP001144256"/>
    </source>
</evidence>
<name>A0A9W5YG86_9FIRM</name>
<evidence type="ECO:0000256" key="2">
    <source>
        <dbReference type="ARBA" id="ARBA00023015"/>
    </source>
</evidence>
<dbReference type="Proteomes" id="UP001144256">
    <property type="component" value="Unassembled WGS sequence"/>
</dbReference>
<proteinExistence type="inferred from homology"/>
<dbReference type="PANTHER" id="PTHR42756:SF1">
    <property type="entry name" value="TRANSCRIPTIONAL REPRESSOR OF EMRAB OPERON"/>
    <property type="match status" value="1"/>
</dbReference>
<dbReference type="InterPro" id="IPR000835">
    <property type="entry name" value="HTH_MarR-typ"/>
</dbReference>
<dbReference type="GO" id="GO:0005737">
    <property type="term" value="C:cytoplasm"/>
    <property type="evidence" value="ECO:0007669"/>
    <property type="project" value="UniProtKB-SubCell"/>
</dbReference>
<evidence type="ECO:0000256" key="7">
    <source>
        <dbReference type="ARBA" id="ARBA00047207"/>
    </source>
</evidence>
<dbReference type="SMART" id="SM00347">
    <property type="entry name" value="HTH_MARR"/>
    <property type="match status" value="1"/>
</dbReference>
<keyword evidence="3" id="KW-0238">DNA-binding</keyword>
<dbReference type="Pfam" id="PF22381">
    <property type="entry name" value="Staph_reg_Sar_Rot"/>
    <property type="match status" value="1"/>
</dbReference>
<evidence type="ECO:0000313" key="9">
    <source>
        <dbReference type="EMBL" id="GKX32246.1"/>
    </source>
</evidence>
<comment type="subcellular location">
    <subcellularLocation>
        <location evidence="1">Cytoplasm</location>
    </subcellularLocation>
</comment>
<dbReference type="GO" id="GO:0003677">
    <property type="term" value="F:DNA binding"/>
    <property type="evidence" value="ECO:0007669"/>
    <property type="project" value="UniProtKB-KW"/>
</dbReference>
<dbReference type="SUPFAM" id="SSF46785">
    <property type="entry name" value="Winged helix' DNA-binding domain"/>
    <property type="match status" value="1"/>
</dbReference>
<evidence type="ECO:0000256" key="4">
    <source>
        <dbReference type="ARBA" id="ARBA00023163"/>
    </source>
</evidence>
<dbReference type="RefSeq" id="WP_281819711.1">
    <property type="nucleotide sequence ID" value="NZ_BRLB01000029.1"/>
</dbReference>
<sequence>MENTYETLNNLLVNMFNEIMTIEEKALITDEFSNISITDMHIIEAIGLGNGRNMSSVAKDLEITVGTLTIAINNLVKKGYVNRNRSTKDRRVVLISLSNLGVKVYNHHKMFHKNMIQDIINLLDDEEMNSFLKAIGGINEYFQKMKNKNARI</sequence>
<dbReference type="PRINTS" id="PR00598">
    <property type="entry name" value="HTHMARR"/>
</dbReference>
<evidence type="ECO:0000256" key="5">
    <source>
        <dbReference type="ARBA" id="ARBA00046337"/>
    </source>
</evidence>
<dbReference type="Gene3D" id="1.10.10.10">
    <property type="entry name" value="Winged helix-like DNA-binding domain superfamily/Winged helix DNA-binding domain"/>
    <property type="match status" value="1"/>
</dbReference>
<protein>
    <recommendedName>
        <fullName evidence="6">HTH-type transcriptional regulator SarZ</fullName>
    </recommendedName>
    <alternativeName>
        <fullName evidence="7">Staphylococcal accessory regulator Z</fullName>
    </alternativeName>
</protein>
<evidence type="ECO:0000259" key="8">
    <source>
        <dbReference type="PROSITE" id="PS50995"/>
    </source>
</evidence>
<reference evidence="9" key="1">
    <citation type="submission" date="2022-06" db="EMBL/GenBank/DDBJ databases">
        <title>Vallitalea longa sp. nov., an anaerobic bacterium isolated from marine sediment.</title>
        <authorList>
            <person name="Hirano S."/>
            <person name="Terahara T."/>
            <person name="Mori K."/>
            <person name="Hamada M."/>
            <person name="Matsumoto R."/>
            <person name="Kobayashi T."/>
        </authorList>
    </citation>
    <scope>NUCLEOTIDE SEQUENCE</scope>
    <source>
        <strain evidence="9">SH18-1</strain>
    </source>
</reference>
<dbReference type="InterPro" id="IPR036388">
    <property type="entry name" value="WH-like_DNA-bd_sf"/>
</dbReference>
<dbReference type="EMBL" id="BRLB01000029">
    <property type="protein sequence ID" value="GKX32246.1"/>
    <property type="molecule type" value="Genomic_DNA"/>
</dbReference>
<dbReference type="InterPro" id="IPR055166">
    <property type="entry name" value="Transc_reg_Sar_Rot_HTH"/>
</dbReference>
<dbReference type="PANTHER" id="PTHR42756">
    <property type="entry name" value="TRANSCRIPTIONAL REGULATOR, MARR"/>
    <property type="match status" value="1"/>
</dbReference>
<feature type="domain" description="HTH marR-type" evidence="8">
    <location>
        <begin position="1"/>
        <end position="140"/>
    </location>
</feature>
<dbReference type="GO" id="GO:0003700">
    <property type="term" value="F:DNA-binding transcription factor activity"/>
    <property type="evidence" value="ECO:0007669"/>
    <property type="project" value="InterPro"/>
</dbReference>
<dbReference type="PROSITE" id="PS50995">
    <property type="entry name" value="HTH_MARR_2"/>
    <property type="match status" value="1"/>
</dbReference>